<comment type="caution">
    <text evidence="1">The sequence shown here is derived from an EMBL/GenBank/DDBJ whole genome shotgun (WGS) entry which is preliminary data.</text>
</comment>
<dbReference type="EMBL" id="BJUM01000020">
    <property type="protein sequence ID" value="GEK55445.1"/>
    <property type="molecule type" value="Genomic_DNA"/>
</dbReference>
<gene>
    <name evidence="1" type="ORF">PES01_22900</name>
</gene>
<protein>
    <submittedName>
        <fullName evidence="1">SAM-dependent methyltransferase</fullName>
    </submittedName>
</protein>
<dbReference type="Pfam" id="PF12847">
    <property type="entry name" value="Methyltransf_18"/>
    <property type="match status" value="1"/>
</dbReference>
<evidence type="ECO:0000313" key="2">
    <source>
        <dbReference type="Proteomes" id="UP000321419"/>
    </source>
</evidence>
<dbReference type="Proteomes" id="UP000321419">
    <property type="component" value="Unassembled WGS sequence"/>
</dbReference>
<dbReference type="GO" id="GO:0032259">
    <property type="term" value="P:methylation"/>
    <property type="evidence" value="ECO:0007669"/>
    <property type="project" value="UniProtKB-KW"/>
</dbReference>
<accession>A0A510XWL7</accession>
<dbReference type="PANTHER" id="PTHR38451:SF1">
    <property type="entry name" value="TRNA (ADENINE(22)-N(1))-METHYLTRANSFERASE"/>
    <property type="match status" value="1"/>
</dbReference>
<dbReference type="Gene3D" id="3.40.50.150">
    <property type="entry name" value="Vaccinia Virus protein VP39"/>
    <property type="match status" value="1"/>
</dbReference>
<dbReference type="OrthoDB" id="6862131at2"/>
<dbReference type="SUPFAM" id="SSF53335">
    <property type="entry name" value="S-adenosyl-L-methionine-dependent methyltransferases"/>
    <property type="match status" value="1"/>
</dbReference>
<dbReference type="RefSeq" id="WP_089348070.1">
    <property type="nucleotide sequence ID" value="NZ_BJUM01000020.1"/>
</dbReference>
<reference evidence="1 2" key="1">
    <citation type="submission" date="2019-07" db="EMBL/GenBank/DDBJ databases">
        <title>Whole genome shotgun sequence of Pseudoalteromonas espejiana NBRC 102222.</title>
        <authorList>
            <person name="Hosoyama A."/>
            <person name="Uohara A."/>
            <person name="Ohji S."/>
            <person name="Ichikawa N."/>
        </authorList>
    </citation>
    <scope>NUCLEOTIDE SEQUENCE [LARGE SCALE GENOMIC DNA]</scope>
    <source>
        <strain evidence="1 2">NBRC 102222</strain>
    </source>
</reference>
<dbReference type="PIRSF" id="PIRSF028234">
    <property type="entry name" value="UCP028234"/>
    <property type="match status" value="1"/>
</dbReference>
<keyword evidence="1" id="KW-0808">Transferase</keyword>
<evidence type="ECO:0000313" key="1">
    <source>
        <dbReference type="EMBL" id="GEK55445.1"/>
    </source>
</evidence>
<dbReference type="PANTHER" id="PTHR38451">
    <property type="entry name" value="TRNA (ADENINE(22)-N(1))-METHYLTRANSFERASE"/>
    <property type="match status" value="1"/>
</dbReference>
<dbReference type="AlphaFoldDB" id="A0A510XWL7"/>
<proteinExistence type="predicted"/>
<organism evidence="1 2">
    <name type="scientific">Pseudoalteromonas espejiana</name>
    <dbReference type="NCBI Taxonomy" id="28107"/>
    <lineage>
        <taxon>Bacteria</taxon>
        <taxon>Pseudomonadati</taxon>
        <taxon>Pseudomonadota</taxon>
        <taxon>Gammaproteobacteria</taxon>
        <taxon>Alteromonadales</taxon>
        <taxon>Pseudoalteromonadaceae</taxon>
        <taxon>Pseudoalteromonas</taxon>
    </lineage>
</organism>
<name>A0A510XWL7_9GAMM</name>
<dbReference type="GO" id="GO:0008168">
    <property type="term" value="F:methyltransferase activity"/>
    <property type="evidence" value="ECO:0007669"/>
    <property type="project" value="UniProtKB-KW"/>
</dbReference>
<dbReference type="InterPro" id="IPR029063">
    <property type="entry name" value="SAM-dependent_MTases_sf"/>
</dbReference>
<dbReference type="InterPro" id="IPR016876">
    <property type="entry name" value="UCP028234"/>
</dbReference>
<keyword evidence="1" id="KW-0489">Methyltransferase</keyword>
<keyword evidence="2" id="KW-1185">Reference proteome</keyword>
<sequence length="230" mass="25833">MKLSKRLSAISALINKPVDVIWDCCCDHGYLGIALLKRSAAKQVNFVDIVDTIMVELNDQLKQLSSTLPSNTAWDVQCQDVRAIKLNQNQQNVVVIAGVGGELLLNLVAGIMANNTKAALANTRFIVCPIHHTYTLRTGLIKLGLGLESEQLISENNRIYELIEVSVSSPAALTRTGQSMWDLNLPAHMQYLDQLLNHYNKMLNKDELYFQKVITDYQSLNDYKNDDFNH</sequence>